<sequence>MAGLPGWSRSRLAFLAIGIVLVAAGLVLILT</sequence>
<gene>
    <name evidence="2" type="ORF">SAMN05216207_101871</name>
</gene>
<reference evidence="2 3" key="1">
    <citation type="submission" date="2016-10" db="EMBL/GenBank/DDBJ databases">
        <authorList>
            <person name="de Groot N.N."/>
        </authorList>
    </citation>
    <scope>NUCLEOTIDE SEQUENCE [LARGE SCALE GENOMIC DNA]</scope>
    <source>
        <strain evidence="2 3">CGMCC 4.1877</strain>
    </source>
</reference>
<dbReference type="EMBL" id="FOUY01000018">
    <property type="protein sequence ID" value="SFN64110.1"/>
    <property type="molecule type" value="Genomic_DNA"/>
</dbReference>
<keyword evidence="1" id="KW-1133">Transmembrane helix</keyword>
<keyword evidence="1" id="KW-0472">Membrane</keyword>
<evidence type="ECO:0000313" key="2">
    <source>
        <dbReference type="EMBL" id="SFN64110.1"/>
    </source>
</evidence>
<dbReference type="AlphaFoldDB" id="A0A1I5AP19"/>
<protein>
    <submittedName>
        <fullName evidence="2">Uncharacterized protein</fullName>
    </submittedName>
</protein>
<evidence type="ECO:0000256" key="1">
    <source>
        <dbReference type="SAM" id="Phobius"/>
    </source>
</evidence>
<keyword evidence="3" id="KW-1185">Reference proteome</keyword>
<name>A0A1I5AP19_PSUAM</name>
<dbReference type="Proteomes" id="UP000199614">
    <property type="component" value="Unassembled WGS sequence"/>
</dbReference>
<evidence type="ECO:0000313" key="3">
    <source>
        <dbReference type="Proteomes" id="UP000199614"/>
    </source>
</evidence>
<proteinExistence type="predicted"/>
<accession>A0A1I5AP19</accession>
<keyword evidence="1" id="KW-0812">Transmembrane</keyword>
<organism evidence="2 3">
    <name type="scientific">Pseudonocardia ammonioxydans</name>
    <dbReference type="NCBI Taxonomy" id="260086"/>
    <lineage>
        <taxon>Bacteria</taxon>
        <taxon>Bacillati</taxon>
        <taxon>Actinomycetota</taxon>
        <taxon>Actinomycetes</taxon>
        <taxon>Pseudonocardiales</taxon>
        <taxon>Pseudonocardiaceae</taxon>
        <taxon>Pseudonocardia</taxon>
    </lineage>
</organism>
<feature type="transmembrane region" description="Helical" evidence="1">
    <location>
        <begin position="12"/>
        <end position="30"/>
    </location>
</feature>